<dbReference type="GO" id="GO:0008017">
    <property type="term" value="F:microtubule binding"/>
    <property type="evidence" value="ECO:0007669"/>
    <property type="project" value="InterPro"/>
</dbReference>
<evidence type="ECO:0000259" key="2">
    <source>
        <dbReference type="SMART" id="SM00129"/>
    </source>
</evidence>
<feature type="region of interest" description="Disordered" evidence="1">
    <location>
        <begin position="435"/>
        <end position="472"/>
    </location>
</feature>
<dbReference type="Proteomes" id="UP001140513">
    <property type="component" value="Unassembled WGS sequence"/>
</dbReference>
<protein>
    <recommendedName>
        <fullName evidence="2">Kinesin motor domain-containing protein</fullName>
    </recommendedName>
</protein>
<organism evidence="3 4">
    <name type="scientific">Didymosphaeria variabile</name>
    <dbReference type="NCBI Taxonomy" id="1932322"/>
    <lineage>
        <taxon>Eukaryota</taxon>
        <taxon>Fungi</taxon>
        <taxon>Dikarya</taxon>
        <taxon>Ascomycota</taxon>
        <taxon>Pezizomycotina</taxon>
        <taxon>Dothideomycetes</taxon>
        <taxon>Pleosporomycetidae</taxon>
        <taxon>Pleosporales</taxon>
        <taxon>Massarineae</taxon>
        <taxon>Didymosphaeriaceae</taxon>
        <taxon>Didymosphaeria</taxon>
    </lineage>
</organism>
<dbReference type="GO" id="GO:0007018">
    <property type="term" value="P:microtubule-based movement"/>
    <property type="evidence" value="ECO:0007669"/>
    <property type="project" value="InterPro"/>
</dbReference>
<dbReference type="GO" id="GO:0003777">
    <property type="term" value="F:microtubule motor activity"/>
    <property type="evidence" value="ECO:0007669"/>
    <property type="project" value="InterPro"/>
</dbReference>
<dbReference type="GO" id="GO:0005524">
    <property type="term" value="F:ATP binding"/>
    <property type="evidence" value="ECO:0007669"/>
    <property type="project" value="InterPro"/>
</dbReference>
<dbReference type="InterPro" id="IPR036961">
    <property type="entry name" value="Kinesin_motor_dom_sf"/>
</dbReference>
<name>A0A9W8XLG1_9PLEO</name>
<dbReference type="Gene3D" id="3.40.850.10">
    <property type="entry name" value="Kinesin motor domain"/>
    <property type="match status" value="2"/>
</dbReference>
<accession>A0A9W8XLG1</accession>
<evidence type="ECO:0000313" key="3">
    <source>
        <dbReference type="EMBL" id="KAJ4352263.1"/>
    </source>
</evidence>
<dbReference type="EMBL" id="JAPEUX010000005">
    <property type="protein sequence ID" value="KAJ4352263.1"/>
    <property type="molecule type" value="Genomic_DNA"/>
</dbReference>
<keyword evidence="4" id="KW-1185">Reference proteome</keyword>
<evidence type="ECO:0000256" key="1">
    <source>
        <dbReference type="SAM" id="MobiDB-lite"/>
    </source>
</evidence>
<sequence>MGLGRSLNALIRDGRTKNVPHLALRCLALCVPVFALPRLQTCVSYNMQPASGARAHRVQATARWLSNRLGRLLDDITDVVAHESLVGQLVVLLVAIGLASFRKPDPVHFVGIVIALVGVLLHLELTRDVTLPGKSCSAASARSRVPLASEIHACLPFLGMPLQELRGRFDGRLFPSDDALFEKRLTTVAVIHGTGSNPMVLPLAELPSKTAGAARIESLDEIPSPDEVWQSMSHGDCVSAERFAGFFTVTRGAIHPATLWLMMLPILFTWSEEGRWALRPGWDHAQAALGKLGVVRFIIAARRSILREAGRRRPPATIAAQDSDSRSSRVLRTIHREHVQRTTQGVEREDSAALLQAEIKRLQELVRRSEEQARESTTREARLSEELSEQRDSAAKFEAKVKLLQQSHRSFVHQSEEPPEKLADQKTAISSLEAALRQAQKDASSQAEQVRLRDQQLAQQSEEHARELAGQNTTVTALERALKLAHSTAADPSQRESSLHAECTKQVTDLSAQLSGQTSSVAKLEGELSEAREALTASSTAKDALEQQVASLTTALGKPRDNHLQRLLRIGDYPLPGALGGDGEGSVLSVSEDRARVTLHNHTNKAFDFGFDYVFDSIDNDKFATAFEPYFDRVVNGGVSIIMTDGPSSSGKSHTLVVGERSVGQAAGRYLLEYANEGILIKAAEMLSSQSELEAMSAKEQQQFGVTESAGAYLVTTPAGVAAVLAHVERKRTTRPTNMNKNSSRKHLLVEMSTQHLGDQERAGRLVLLDVCGAERQDDVGTNDHTTLEINRTRSQYQGALRALRTPAGDMVQHRRSGPLAAFLCKNMETVTCKPDDGTRLARWPMAALITHANRQHASNLTYVSLRWSDEDASRQAKKP</sequence>
<dbReference type="AlphaFoldDB" id="A0A9W8XLG1"/>
<feature type="region of interest" description="Disordered" evidence="1">
    <location>
        <begin position="367"/>
        <end position="391"/>
    </location>
</feature>
<dbReference type="InterPro" id="IPR027417">
    <property type="entry name" value="P-loop_NTPase"/>
</dbReference>
<dbReference type="GeneID" id="80911140"/>
<dbReference type="Pfam" id="PF00225">
    <property type="entry name" value="Kinesin"/>
    <property type="match status" value="1"/>
</dbReference>
<comment type="caution">
    <text evidence="3">The sequence shown here is derived from an EMBL/GenBank/DDBJ whole genome shotgun (WGS) entry which is preliminary data.</text>
</comment>
<evidence type="ECO:0000313" key="4">
    <source>
        <dbReference type="Proteomes" id="UP001140513"/>
    </source>
</evidence>
<dbReference type="GO" id="GO:0005874">
    <property type="term" value="C:microtubule"/>
    <property type="evidence" value="ECO:0007669"/>
    <property type="project" value="TreeGrafter"/>
</dbReference>
<dbReference type="RefSeq" id="XP_056070619.1">
    <property type="nucleotide sequence ID" value="XM_056216372.1"/>
</dbReference>
<proteinExistence type="predicted"/>
<dbReference type="PRINTS" id="PR00380">
    <property type="entry name" value="KINESINHEAVY"/>
</dbReference>
<dbReference type="OrthoDB" id="123929at2759"/>
<gene>
    <name evidence="3" type="ORF">N0V89_007610</name>
</gene>
<dbReference type="PANTHER" id="PTHR24115">
    <property type="entry name" value="KINESIN-RELATED"/>
    <property type="match status" value="1"/>
</dbReference>
<reference evidence="3" key="1">
    <citation type="submission" date="2022-10" db="EMBL/GenBank/DDBJ databases">
        <title>Tapping the CABI collections for fungal endophytes: first genome assemblies for Collariella, Neodidymelliopsis, Ascochyta clinopodiicola, Didymella pomorum, Didymosphaeria variabile, Neocosmospora piperis and Neocucurbitaria cava.</title>
        <authorList>
            <person name="Hill R."/>
        </authorList>
    </citation>
    <scope>NUCLEOTIDE SEQUENCE</scope>
    <source>
        <strain evidence="3">IMI 356815</strain>
    </source>
</reference>
<dbReference type="GO" id="GO:0016887">
    <property type="term" value="F:ATP hydrolysis activity"/>
    <property type="evidence" value="ECO:0007669"/>
    <property type="project" value="TreeGrafter"/>
</dbReference>
<dbReference type="SUPFAM" id="SSF52540">
    <property type="entry name" value="P-loop containing nucleoside triphosphate hydrolases"/>
    <property type="match status" value="1"/>
</dbReference>
<dbReference type="InterPro" id="IPR001752">
    <property type="entry name" value="Kinesin_motor_dom"/>
</dbReference>
<dbReference type="InterPro" id="IPR027640">
    <property type="entry name" value="Kinesin-like_fam"/>
</dbReference>
<dbReference type="GO" id="GO:0005871">
    <property type="term" value="C:kinesin complex"/>
    <property type="evidence" value="ECO:0007669"/>
    <property type="project" value="TreeGrafter"/>
</dbReference>
<feature type="domain" description="Kinesin motor" evidence="2">
    <location>
        <begin position="561"/>
        <end position="836"/>
    </location>
</feature>
<dbReference type="SMART" id="SM00129">
    <property type="entry name" value="KISc"/>
    <property type="match status" value="1"/>
</dbReference>